<organism evidence="2">
    <name type="scientific">marine sediment metagenome</name>
    <dbReference type="NCBI Taxonomy" id="412755"/>
    <lineage>
        <taxon>unclassified sequences</taxon>
        <taxon>metagenomes</taxon>
        <taxon>ecological metagenomes</taxon>
    </lineage>
</organism>
<sequence length="193" mass="21810">MGDPNLLYITGGTPEQHQCFRNICAWPAVPNLARRIHVNLGWGYPNIGGATGFSMDSRFTPDPRFIGYNFLHEYAHVWDHHFLTFEDRQAIIDLHNMPNSWFGGLYLEMPAERFAGTFGEIMMTSKGYFVTTPFESVAPPFTDIGDLSQESQDAIMWLYNEGITKGTTLTTYSPADPVTREQMALYLKRGLGS</sequence>
<dbReference type="AlphaFoldDB" id="A0A0F9N5K0"/>
<reference evidence="2" key="1">
    <citation type="journal article" date="2015" name="Nature">
        <title>Complex archaea that bridge the gap between prokaryotes and eukaryotes.</title>
        <authorList>
            <person name="Spang A."/>
            <person name="Saw J.H."/>
            <person name="Jorgensen S.L."/>
            <person name="Zaremba-Niedzwiedzka K."/>
            <person name="Martijn J."/>
            <person name="Lind A.E."/>
            <person name="van Eijk R."/>
            <person name="Schleper C."/>
            <person name="Guy L."/>
            <person name="Ettema T.J."/>
        </authorList>
    </citation>
    <scope>NUCLEOTIDE SEQUENCE</scope>
</reference>
<protein>
    <recommendedName>
        <fullName evidence="1">SLH domain-containing protein</fullName>
    </recommendedName>
</protein>
<feature type="domain" description="SLH" evidence="1">
    <location>
        <begin position="138"/>
        <end position="193"/>
    </location>
</feature>
<dbReference type="Pfam" id="PF00395">
    <property type="entry name" value="SLH"/>
    <property type="match status" value="1"/>
</dbReference>
<evidence type="ECO:0000313" key="2">
    <source>
        <dbReference type="EMBL" id="KKM84010.1"/>
    </source>
</evidence>
<dbReference type="InterPro" id="IPR001119">
    <property type="entry name" value="SLH_dom"/>
</dbReference>
<accession>A0A0F9N5K0</accession>
<evidence type="ECO:0000259" key="1">
    <source>
        <dbReference type="PROSITE" id="PS51272"/>
    </source>
</evidence>
<name>A0A0F9N5K0_9ZZZZ</name>
<dbReference type="PROSITE" id="PS51272">
    <property type="entry name" value="SLH"/>
    <property type="match status" value="1"/>
</dbReference>
<proteinExistence type="predicted"/>
<dbReference type="EMBL" id="LAZR01007629">
    <property type="protein sequence ID" value="KKM84010.1"/>
    <property type="molecule type" value="Genomic_DNA"/>
</dbReference>
<comment type="caution">
    <text evidence="2">The sequence shown here is derived from an EMBL/GenBank/DDBJ whole genome shotgun (WGS) entry which is preliminary data.</text>
</comment>
<gene>
    <name evidence="2" type="ORF">LCGC14_1303580</name>
</gene>